<dbReference type="KEGG" id="nneo:PQG83_06280"/>
<dbReference type="SUPFAM" id="SSF50118">
    <property type="entry name" value="Cell growth inhibitor/plasmid maintenance toxic component"/>
    <property type="match status" value="1"/>
</dbReference>
<proteinExistence type="predicted"/>
<evidence type="ECO:0000313" key="2">
    <source>
        <dbReference type="Proteomes" id="UP001302494"/>
    </source>
</evidence>
<dbReference type="Proteomes" id="UP001302494">
    <property type="component" value="Chromosome"/>
</dbReference>
<protein>
    <submittedName>
        <fullName evidence="1">Type II toxin-antitoxin system PemK/MazF family toxin</fullName>
    </submittedName>
</protein>
<reference evidence="1 2" key="1">
    <citation type="submission" date="2023-01" db="EMBL/GenBank/DDBJ databases">
        <title>Cultivation and genomic characterization of new, ubiquitous marine nitrite-oxidizing bacteria from the Nitrospirales.</title>
        <authorList>
            <person name="Mueller A.J."/>
            <person name="Daebeler A."/>
            <person name="Herbold C.W."/>
            <person name="Kirkegaard R.H."/>
            <person name="Daims H."/>
        </authorList>
    </citation>
    <scope>NUCLEOTIDE SEQUENCE [LARGE SCALE GENOMIC DNA]</scope>
    <source>
        <strain evidence="1 2">DK</strain>
    </source>
</reference>
<dbReference type="EMBL" id="CP116968">
    <property type="protein sequence ID" value="WNM63359.1"/>
    <property type="molecule type" value="Genomic_DNA"/>
</dbReference>
<name>A0AA96K4H4_9BACT</name>
<dbReference type="Pfam" id="PF02452">
    <property type="entry name" value="PemK_toxin"/>
    <property type="match status" value="1"/>
</dbReference>
<evidence type="ECO:0000313" key="1">
    <source>
        <dbReference type="EMBL" id="WNM63359.1"/>
    </source>
</evidence>
<accession>A0AA96K4H4</accession>
<dbReference type="InterPro" id="IPR003477">
    <property type="entry name" value="PemK-like"/>
</dbReference>
<dbReference type="RefSeq" id="WP_312747902.1">
    <property type="nucleotide sequence ID" value="NZ_CP116968.1"/>
</dbReference>
<dbReference type="Gene3D" id="2.30.30.110">
    <property type="match status" value="1"/>
</dbReference>
<dbReference type="InterPro" id="IPR011067">
    <property type="entry name" value="Plasmid_toxin/cell-grow_inhib"/>
</dbReference>
<keyword evidence="2" id="KW-1185">Reference proteome</keyword>
<dbReference type="GO" id="GO:0003677">
    <property type="term" value="F:DNA binding"/>
    <property type="evidence" value="ECO:0007669"/>
    <property type="project" value="InterPro"/>
</dbReference>
<sequence length="77" mass="8453">MAIFIALAVTTVPQEEPAIPLIAMDIEDGNLPKPSWIRVDKVFTLSDQNIVKHIGKIKTACMEKVLKSLCSIVGYAK</sequence>
<dbReference type="AlphaFoldDB" id="A0AA96K4H4"/>
<organism evidence="1 2">
    <name type="scientific">Candidatus Nitrospira neomarina</name>
    <dbReference type="NCBI Taxonomy" id="3020899"/>
    <lineage>
        <taxon>Bacteria</taxon>
        <taxon>Pseudomonadati</taxon>
        <taxon>Nitrospirota</taxon>
        <taxon>Nitrospiria</taxon>
        <taxon>Nitrospirales</taxon>
        <taxon>Nitrospiraceae</taxon>
        <taxon>Nitrospira</taxon>
    </lineage>
</organism>
<gene>
    <name evidence="1" type="ORF">PQG83_06280</name>
</gene>